<comment type="caution">
    <text evidence="1">The sequence shown here is derived from an EMBL/GenBank/DDBJ whole genome shotgun (WGS) entry which is preliminary data.</text>
</comment>
<dbReference type="Proteomes" id="UP001291623">
    <property type="component" value="Unassembled WGS sequence"/>
</dbReference>
<evidence type="ECO:0000313" key="1">
    <source>
        <dbReference type="EMBL" id="KAK4370792.1"/>
    </source>
</evidence>
<organism evidence="1 2">
    <name type="scientific">Anisodus tanguticus</name>
    <dbReference type="NCBI Taxonomy" id="243964"/>
    <lineage>
        <taxon>Eukaryota</taxon>
        <taxon>Viridiplantae</taxon>
        <taxon>Streptophyta</taxon>
        <taxon>Embryophyta</taxon>
        <taxon>Tracheophyta</taxon>
        <taxon>Spermatophyta</taxon>
        <taxon>Magnoliopsida</taxon>
        <taxon>eudicotyledons</taxon>
        <taxon>Gunneridae</taxon>
        <taxon>Pentapetalae</taxon>
        <taxon>asterids</taxon>
        <taxon>lamiids</taxon>
        <taxon>Solanales</taxon>
        <taxon>Solanaceae</taxon>
        <taxon>Solanoideae</taxon>
        <taxon>Hyoscyameae</taxon>
        <taxon>Anisodus</taxon>
    </lineage>
</organism>
<protein>
    <submittedName>
        <fullName evidence="1">Uncharacterized protein</fullName>
    </submittedName>
</protein>
<keyword evidence="2" id="KW-1185">Reference proteome</keyword>
<dbReference type="AlphaFoldDB" id="A0AAE1VJ00"/>
<proteinExistence type="predicted"/>
<evidence type="ECO:0000313" key="2">
    <source>
        <dbReference type="Proteomes" id="UP001291623"/>
    </source>
</evidence>
<gene>
    <name evidence="1" type="ORF">RND71_010267</name>
</gene>
<accession>A0AAE1VJ00</accession>
<reference evidence="1" key="1">
    <citation type="submission" date="2023-12" db="EMBL/GenBank/DDBJ databases">
        <title>Genome assembly of Anisodus tanguticus.</title>
        <authorList>
            <person name="Wang Y.-J."/>
        </authorList>
    </citation>
    <scope>NUCLEOTIDE SEQUENCE</scope>
    <source>
        <strain evidence="1">KB-2021</strain>
        <tissue evidence="1">Leaf</tissue>
    </source>
</reference>
<name>A0AAE1VJ00_9SOLA</name>
<dbReference type="EMBL" id="JAVYJV010000005">
    <property type="protein sequence ID" value="KAK4370792.1"/>
    <property type="molecule type" value="Genomic_DNA"/>
</dbReference>
<sequence length="75" mass="8452">MEQAVPNHYFVHYWTVAVDPTVCTSDINITILAEKLKKSIRNSSADCVENVIEGGNKMNGSRSRGYLSTRFVLFK</sequence>